<dbReference type="GO" id="GO:0000139">
    <property type="term" value="C:Golgi membrane"/>
    <property type="evidence" value="ECO:0007669"/>
    <property type="project" value="TreeGrafter"/>
</dbReference>
<sequence length="306" mass="35704">MDSYSIVDNIGRKQYSNGKRINGLCHQTCTNFSLGAKEKAKKYFSRFYKFRQMDFEYASWQMVSIFVSPQRLYRNFSYHHSTRNQWARDDPAFMILLIPWIFISTSVYSAHLGHSFFGWLKLLFWSIVFECIFSGLIVASFMWIISNRWMIRREHSGGSSTSTTIFGSPSRATNNYTRRSSMASDDESLNSDGSYSHPPIVEWAYAFDIHLNAFFSCFIILRNIQPVFFYFIRGKTIASILLGNTFWLVGILYYVYITFLGYKALPFLRRTRAILLTGTVIVVLYVVSLVLRWNLTMGMCSFYSLF</sequence>
<dbReference type="AlphaFoldDB" id="A0A0R3T2K5"/>
<evidence type="ECO:0000313" key="9">
    <source>
        <dbReference type="Proteomes" id="UP000278807"/>
    </source>
</evidence>
<dbReference type="STRING" id="102285.A0A0R3T2K5"/>
<evidence type="ECO:0000256" key="6">
    <source>
        <dbReference type="SAM" id="MobiDB-lite"/>
    </source>
</evidence>
<evidence type="ECO:0000313" key="10">
    <source>
        <dbReference type="WBParaSite" id="HNAJ_0000117501-mRNA-1"/>
    </source>
</evidence>
<dbReference type="PANTHER" id="PTHR12841:SF6">
    <property type="entry name" value="PROTEIN UNC-50 HOMOLOG"/>
    <property type="match status" value="1"/>
</dbReference>
<dbReference type="Proteomes" id="UP000278807">
    <property type="component" value="Unassembled WGS sequence"/>
</dbReference>
<feature type="transmembrane region" description="Helical" evidence="7">
    <location>
        <begin position="238"/>
        <end position="262"/>
    </location>
</feature>
<evidence type="ECO:0000313" key="8">
    <source>
        <dbReference type="EMBL" id="VDN97034.1"/>
    </source>
</evidence>
<keyword evidence="5 7" id="KW-0472">Membrane</keyword>
<proteinExistence type="inferred from homology"/>
<gene>
    <name evidence="8" type="ORF">HNAJ_LOCUS1175</name>
</gene>
<evidence type="ECO:0000256" key="7">
    <source>
        <dbReference type="SAM" id="Phobius"/>
    </source>
</evidence>
<evidence type="ECO:0000256" key="5">
    <source>
        <dbReference type="ARBA" id="ARBA00023136"/>
    </source>
</evidence>
<keyword evidence="4 7" id="KW-1133">Transmembrane helix</keyword>
<accession>A0A0R3T2K5</accession>
<name>A0A0R3T2K5_RODNA</name>
<keyword evidence="9" id="KW-1185">Reference proteome</keyword>
<feature type="transmembrane region" description="Helical" evidence="7">
    <location>
        <begin position="92"/>
        <end position="110"/>
    </location>
</feature>
<feature type="transmembrane region" description="Helical" evidence="7">
    <location>
        <begin position="122"/>
        <end position="145"/>
    </location>
</feature>
<dbReference type="WBParaSite" id="HNAJ_0000117501-mRNA-1">
    <property type="protein sequence ID" value="HNAJ_0000117501-mRNA-1"/>
    <property type="gene ID" value="HNAJ_0000117501"/>
</dbReference>
<dbReference type="InterPro" id="IPR007881">
    <property type="entry name" value="UNC-50"/>
</dbReference>
<dbReference type="OrthoDB" id="10027013at2759"/>
<feature type="region of interest" description="Disordered" evidence="6">
    <location>
        <begin position="155"/>
        <end position="190"/>
    </location>
</feature>
<comment type="similarity">
    <text evidence="2">Belongs to the unc-50 family.</text>
</comment>
<feature type="compositionally biased region" description="Low complexity" evidence="6">
    <location>
        <begin position="157"/>
        <end position="170"/>
    </location>
</feature>
<keyword evidence="3 7" id="KW-0812">Transmembrane</keyword>
<feature type="transmembrane region" description="Helical" evidence="7">
    <location>
        <begin position="274"/>
        <end position="295"/>
    </location>
</feature>
<reference evidence="10" key="1">
    <citation type="submission" date="2017-02" db="UniProtKB">
        <authorList>
            <consortium name="WormBaseParasite"/>
        </authorList>
    </citation>
    <scope>IDENTIFICATION</scope>
</reference>
<feature type="compositionally biased region" description="Polar residues" evidence="6">
    <location>
        <begin position="171"/>
        <end position="183"/>
    </location>
</feature>
<dbReference type="Pfam" id="PF05216">
    <property type="entry name" value="UNC-50"/>
    <property type="match status" value="1"/>
</dbReference>
<evidence type="ECO:0000256" key="3">
    <source>
        <dbReference type="ARBA" id="ARBA00022692"/>
    </source>
</evidence>
<reference evidence="8 9" key="2">
    <citation type="submission" date="2018-11" db="EMBL/GenBank/DDBJ databases">
        <authorList>
            <consortium name="Pathogen Informatics"/>
        </authorList>
    </citation>
    <scope>NUCLEOTIDE SEQUENCE [LARGE SCALE GENOMIC DNA]</scope>
</reference>
<evidence type="ECO:0000256" key="1">
    <source>
        <dbReference type="ARBA" id="ARBA00004141"/>
    </source>
</evidence>
<organism evidence="10">
    <name type="scientific">Rodentolepis nana</name>
    <name type="common">Dwarf tapeworm</name>
    <name type="synonym">Hymenolepis nana</name>
    <dbReference type="NCBI Taxonomy" id="102285"/>
    <lineage>
        <taxon>Eukaryota</taxon>
        <taxon>Metazoa</taxon>
        <taxon>Spiralia</taxon>
        <taxon>Lophotrochozoa</taxon>
        <taxon>Platyhelminthes</taxon>
        <taxon>Cestoda</taxon>
        <taxon>Eucestoda</taxon>
        <taxon>Cyclophyllidea</taxon>
        <taxon>Hymenolepididae</taxon>
        <taxon>Rodentolepis</taxon>
    </lineage>
</organism>
<dbReference type="EMBL" id="UZAE01000419">
    <property type="protein sequence ID" value="VDN97034.1"/>
    <property type="molecule type" value="Genomic_DNA"/>
</dbReference>
<protein>
    <submittedName>
        <fullName evidence="10">UNC93-like protein</fullName>
    </submittedName>
</protein>
<evidence type="ECO:0000256" key="4">
    <source>
        <dbReference type="ARBA" id="ARBA00022989"/>
    </source>
</evidence>
<comment type="subcellular location">
    <subcellularLocation>
        <location evidence="1">Membrane</location>
        <topology evidence="1">Multi-pass membrane protein</topology>
    </subcellularLocation>
</comment>
<dbReference type="PANTHER" id="PTHR12841">
    <property type="entry name" value="PROTEIN UNC-50 HOMOLOG"/>
    <property type="match status" value="1"/>
</dbReference>
<evidence type="ECO:0000256" key="2">
    <source>
        <dbReference type="ARBA" id="ARBA00006293"/>
    </source>
</evidence>